<evidence type="ECO:0000256" key="2">
    <source>
        <dbReference type="SAM" id="Phobius"/>
    </source>
</evidence>
<feature type="domain" description="FecR protein" evidence="3">
    <location>
        <begin position="123"/>
        <end position="212"/>
    </location>
</feature>
<protein>
    <submittedName>
        <fullName evidence="4">FecR domain-containing protein</fullName>
    </submittedName>
</protein>
<dbReference type="EMBL" id="JAFHKU010000128">
    <property type="protein sequence ID" value="MBN3558556.1"/>
    <property type="molecule type" value="Genomic_DNA"/>
</dbReference>
<dbReference type="GO" id="GO:0016989">
    <property type="term" value="F:sigma factor antagonist activity"/>
    <property type="evidence" value="ECO:0007669"/>
    <property type="project" value="TreeGrafter"/>
</dbReference>
<accession>A0AA41A1Q4</accession>
<keyword evidence="2" id="KW-0472">Membrane</keyword>
<proteinExistence type="predicted"/>
<evidence type="ECO:0000256" key="1">
    <source>
        <dbReference type="SAM" id="MobiDB-lite"/>
    </source>
</evidence>
<dbReference type="Pfam" id="PF04773">
    <property type="entry name" value="FecR"/>
    <property type="match status" value="1"/>
</dbReference>
<evidence type="ECO:0000313" key="4">
    <source>
        <dbReference type="EMBL" id="MBN3558556.1"/>
    </source>
</evidence>
<dbReference type="Gene3D" id="2.60.120.1440">
    <property type="match status" value="1"/>
</dbReference>
<name>A0AA41A1Q4_9SPHN</name>
<dbReference type="PANTHER" id="PTHR30273:SF2">
    <property type="entry name" value="PROTEIN FECR"/>
    <property type="match status" value="1"/>
</dbReference>
<evidence type="ECO:0000313" key="5">
    <source>
        <dbReference type="Proteomes" id="UP000704529"/>
    </source>
</evidence>
<dbReference type="PIRSF" id="PIRSF018266">
    <property type="entry name" value="FecR"/>
    <property type="match status" value="1"/>
</dbReference>
<dbReference type="AlphaFoldDB" id="A0AA41A1Q4"/>
<keyword evidence="2" id="KW-0812">Transmembrane</keyword>
<dbReference type="Proteomes" id="UP000704529">
    <property type="component" value="Unassembled WGS sequence"/>
</dbReference>
<sequence>MTDEPKKGSRRSSCLHERRGGDGMIADEHCRREALDWMILLQDRPDDADVRARFWRWRQAATCDAAWRDLDHVADVLRQAYEAAPASSPDAACRWRRTLTVAMAACVAVIFAGQVMLPIVQADLSTGTGEVRSIRLADGSRMTLAPDSAIVLDGARQVRVLRGTGFFQVRHDAAHPFQVQVGDAVVTDLGTAFEVRRDDDGARIAVREGRVRASCEHGSIDPIDMQPGDVADLDCTTDRVWKSSASPSAIASWTQGQLVVAKRPLGEVVAALRPWHCGLLLARGSGMARRVTGVYDLRRPDRALAAIRRAHGATVRQITPWITIVTAD</sequence>
<keyword evidence="2" id="KW-1133">Transmembrane helix</keyword>
<reference evidence="4" key="1">
    <citation type="submission" date="2021-01" db="EMBL/GenBank/DDBJ databases">
        <title>Genome Sequencing of Type Strains.</title>
        <authorList>
            <person name="Lemaire J.F."/>
            <person name="Inderbitzin P."/>
            <person name="Collins S.B."/>
            <person name="Wespe N."/>
            <person name="Knight-Connoni V."/>
        </authorList>
    </citation>
    <scope>NUCLEOTIDE SEQUENCE</scope>
    <source>
        <strain evidence="4">DSM 14562</strain>
    </source>
</reference>
<feature type="transmembrane region" description="Helical" evidence="2">
    <location>
        <begin position="99"/>
        <end position="120"/>
    </location>
</feature>
<gene>
    <name evidence="4" type="ORF">JYA60_09990</name>
</gene>
<dbReference type="PANTHER" id="PTHR30273">
    <property type="entry name" value="PERIPLASMIC SIGNAL SENSOR AND SIGMA FACTOR ACTIVATOR FECR-RELATED"/>
    <property type="match status" value="1"/>
</dbReference>
<organism evidence="4 5">
    <name type="scientific">Sphingomonas yabuuchiae</name>
    <dbReference type="NCBI Taxonomy" id="172044"/>
    <lineage>
        <taxon>Bacteria</taxon>
        <taxon>Pseudomonadati</taxon>
        <taxon>Pseudomonadota</taxon>
        <taxon>Alphaproteobacteria</taxon>
        <taxon>Sphingomonadales</taxon>
        <taxon>Sphingomonadaceae</taxon>
        <taxon>Sphingomonas</taxon>
    </lineage>
</organism>
<evidence type="ECO:0000259" key="3">
    <source>
        <dbReference type="Pfam" id="PF04773"/>
    </source>
</evidence>
<feature type="region of interest" description="Disordered" evidence="1">
    <location>
        <begin position="1"/>
        <end position="20"/>
    </location>
</feature>
<dbReference type="InterPro" id="IPR006860">
    <property type="entry name" value="FecR"/>
</dbReference>
<comment type="caution">
    <text evidence="4">The sequence shown here is derived from an EMBL/GenBank/DDBJ whole genome shotgun (WGS) entry which is preliminary data.</text>
</comment>
<dbReference type="InterPro" id="IPR012373">
    <property type="entry name" value="Ferrdict_sens_TM"/>
</dbReference>